<gene>
    <name evidence="1" type="ORF">IWQ57_004602</name>
</gene>
<evidence type="ECO:0000313" key="1">
    <source>
        <dbReference type="EMBL" id="KAJ2765881.1"/>
    </source>
</evidence>
<dbReference type="EMBL" id="JANBUJ010001869">
    <property type="protein sequence ID" value="KAJ2765881.1"/>
    <property type="molecule type" value="Genomic_DNA"/>
</dbReference>
<dbReference type="Proteomes" id="UP001140234">
    <property type="component" value="Unassembled WGS sequence"/>
</dbReference>
<name>A0ACC1JRI2_9FUNG</name>
<sequence>MSASITAQELALAAILLALAALFLVTVTTALRYGYLRGTFGLPYGGYVIQEPCPADVELDAGNRHRQMFCVIGRLGDALGWLEGNRHSVTVKQTAEATFTREVVAEVYTRSSQLTQLLWGVDGVDAQLVIRIGRTWERRPHDASTQFHPLLKAIAPSGIAMCEVAALLRRAAPGQPLDAAGGKCKLAAAGSRTTADTLPLYCQGIGSPPPYVSSPRR</sequence>
<keyword evidence="2" id="KW-1185">Reference proteome</keyword>
<evidence type="ECO:0000313" key="2">
    <source>
        <dbReference type="Proteomes" id="UP001140234"/>
    </source>
</evidence>
<protein>
    <submittedName>
        <fullName evidence="1">Uncharacterized protein</fullName>
    </submittedName>
</protein>
<proteinExistence type="predicted"/>
<accession>A0ACC1JRI2</accession>
<organism evidence="1 2">
    <name type="scientific">Coemansia nantahalensis</name>
    <dbReference type="NCBI Taxonomy" id="2789366"/>
    <lineage>
        <taxon>Eukaryota</taxon>
        <taxon>Fungi</taxon>
        <taxon>Fungi incertae sedis</taxon>
        <taxon>Zoopagomycota</taxon>
        <taxon>Kickxellomycotina</taxon>
        <taxon>Kickxellomycetes</taxon>
        <taxon>Kickxellales</taxon>
        <taxon>Kickxellaceae</taxon>
        <taxon>Coemansia</taxon>
    </lineage>
</organism>
<reference evidence="1" key="1">
    <citation type="submission" date="2022-07" db="EMBL/GenBank/DDBJ databases">
        <title>Phylogenomic reconstructions and comparative analyses of Kickxellomycotina fungi.</title>
        <authorList>
            <person name="Reynolds N.K."/>
            <person name="Stajich J.E."/>
            <person name="Barry K."/>
            <person name="Grigoriev I.V."/>
            <person name="Crous P."/>
            <person name="Smith M.E."/>
        </authorList>
    </citation>
    <scope>NUCLEOTIDE SEQUENCE</scope>
    <source>
        <strain evidence="1">CBS 109366</strain>
    </source>
</reference>
<comment type="caution">
    <text evidence="1">The sequence shown here is derived from an EMBL/GenBank/DDBJ whole genome shotgun (WGS) entry which is preliminary data.</text>
</comment>